<evidence type="ECO:0000256" key="2">
    <source>
        <dbReference type="ARBA" id="ARBA00005262"/>
    </source>
</evidence>
<dbReference type="InterPro" id="IPR003370">
    <property type="entry name" value="Chromate_transpt"/>
</dbReference>
<reference evidence="9 10" key="1">
    <citation type="submission" date="2018-04" db="EMBL/GenBank/DDBJ databases">
        <title>Bordetella sp. HZ20 isolated from seawater.</title>
        <authorList>
            <person name="Sun C."/>
        </authorList>
    </citation>
    <scope>NUCLEOTIDE SEQUENCE [LARGE SCALE GENOMIC DNA]</scope>
    <source>
        <strain evidence="9 10">HZ20</strain>
    </source>
</reference>
<feature type="region of interest" description="Disordered" evidence="7">
    <location>
        <begin position="1"/>
        <end position="35"/>
    </location>
</feature>
<feature type="transmembrane region" description="Helical" evidence="8">
    <location>
        <begin position="43"/>
        <end position="67"/>
    </location>
</feature>
<dbReference type="KEGG" id="boz:DBV39_19090"/>
<dbReference type="InterPro" id="IPR052518">
    <property type="entry name" value="CHR_Transporter"/>
</dbReference>
<evidence type="ECO:0000313" key="9">
    <source>
        <dbReference type="EMBL" id="AWB35500.1"/>
    </source>
</evidence>
<feature type="transmembrane region" description="Helical" evidence="8">
    <location>
        <begin position="141"/>
        <end position="162"/>
    </location>
</feature>
<dbReference type="GO" id="GO:0015109">
    <property type="term" value="F:chromate transmembrane transporter activity"/>
    <property type="evidence" value="ECO:0007669"/>
    <property type="project" value="InterPro"/>
</dbReference>
<feature type="transmembrane region" description="Helical" evidence="8">
    <location>
        <begin position="174"/>
        <end position="207"/>
    </location>
</feature>
<evidence type="ECO:0000256" key="5">
    <source>
        <dbReference type="ARBA" id="ARBA00022989"/>
    </source>
</evidence>
<keyword evidence="6 8" id="KW-0472">Membrane</keyword>
<dbReference type="GO" id="GO:0005886">
    <property type="term" value="C:plasma membrane"/>
    <property type="evidence" value="ECO:0007669"/>
    <property type="project" value="UniProtKB-SubCell"/>
</dbReference>
<protein>
    <submittedName>
        <fullName evidence="9">Chromate transporter</fullName>
    </submittedName>
</protein>
<feature type="transmembrane region" description="Helical" evidence="8">
    <location>
        <begin position="108"/>
        <end position="134"/>
    </location>
</feature>
<evidence type="ECO:0000256" key="8">
    <source>
        <dbReference type="SAM" id="Phobius"/>
    </source>
</evidence>
<evidence type="ECO:0000256" key="3">
    <source>
        <dbReference type="ARBA" id="ARBA00022475"/>
    </source>
</evidence>
<evidence type="ECO:0000256" key="6">
    <source>
        <dbReference type="ARBA" id="ARBA00023136"/>
    </source>
</evidence>
<evidence type="ECO:0000256" key="4">
    <source>
        <dbReference type="ARBA" id="ARBA00022692"/>
    </source>
</evidence>
<name>A0A2R4XNW2_9BURK</name>
<keyword evidence="10" id="KW-1185">Reference proteome</keyword>
<keyword evidence="5 8" id="KW-1133">Transmembrane helix</keyword>
<organism evidence="9 10">
    <name type="scientific">Orrella marina</name>
    <dbReference type="NCBI Taxonomy" id="2163011"/>
    <lineage>
        <taxon>Bacteria</taxon>
        <taxon>Pseudomonadati</taxon>
        <taxon>Pseudomonadota</taxon>
        <taxon>Betaproteobacteria</taxon>
        <taxon>Burkholderiales</taxon>
        <taxon>Alcaligenaceae</taxon>
        <taxon>Orrella</taxon>
    </lineage>
</organism>
<dbReference type="EMBL" id="CP028901">
    <property type="protein sequence ID" value="AWB35500.1"/>
    <property type="molecule type" value="Genomic_DNA"/>
</dbReference>
<accession>A0A2R4XNW2</accession>
<evidence type="ECO:0000256" key="1">
    <source>
        <dbReference type="ARBA" id="ARBA00004651"/>
    </source>
</evidence>
<feature type="compositionally biased region" description="Basic and acidic residues" evidence="7">
    <location>
        <begin position="22"/>
        <end position="35"/>
    </location>
</feature>
<evidence type="ECO:0000313" key="10">
    <source>
        <dbReference type="Proteomes" id="UP000244571"/>
    </source>
</evidence>
<dbReference type="PANTHER" id="PTHR43663:SF1">
    <property type="entry name" value="CHROMATE TRANSPORTER"/>
    <property type="match status" value="1"/>
</dbReference>
<feature type="compositionally biased region" description="Polar residues" evidence="7">
    <location>
        <begin position="1"/>
        <end position="13"/>
    </location>
</feature>
<evidence type="ECO:0000256" key="7">
    <source>
        <dbReference type="SAM" id="MobiDB-lite"/>
    </source>
</evidence>
<keyword evidence="4 8" id="KW-0812">Transmembrane</keyword>
<proteinExistence type="inferred from homology"/>
<comment type="similarity">
    <text evidence="2">Belongs to the chromate ion transporter (CHR) (TC 2.A.51) family.</text>
</comment>
<keyword evidence="3" id="KW-1003">Cell membrane</keyword>
<dbReference type="PANTHER" id="PTHR43663">
    <property type="entry name" value="CHROMATE TRANSPORT PROTEIN-RELATED"/>
    <property type="match status" value="1"/>
</dbReference>
<sequence>MNQLMTSPEQSAQVAPPGPGGRKTDAQETRNPDQRNRPGLWEIFLQFLIIGAVSFGGGIIAYEKILLTEKKRWLTDDEFMAALAISQTMPGLNAVNLAVLAGDKLRGVIGSVIAVLGLLLPGCTFVLVVGLVYIKNADHPMANLLLTAVAAAATGLLSAITYRIGKNQLTHVKPLIIVIATFVLMSIVNLSLPMVLLIMAPVAIFVYRPRKG</sequence>
<dbReference type="AlphaFoldDB" id="A0A2R4XNW2"/>
<gene>
    <name evidence="9" type="ORF">DBV39_19090</name>
</gene>
<dbReference type="Pfam" id="PF02417">
    <property type="entry name" value="Chromate_transp"/>
    <property type="match status" value="1"/>
</dbReference>
<comment type="subcellular location">
    <subcellularLocation>
        <location evidence="1">Cell membrane</location>
        <topology evidence="1">Multi-pass membrane protein</topology>
    </subcellularLocation>
</comment>
<dbReference type="Proteomes" id="UP000244571">
    <property type="component" value="Chromosome"/>
</dbReference>